<dbReference type="Proteomes" id="UP001458880">
    <property type="component" value="Unassembled WGS sequence"/>
</dbReference>
<reference evidence="1 2" key="1">
    <citation type="journal article" date="2024" name="BMC Genomics">
        <title>De novo assembly and annotation of Popillia japonica's genome with initial clues to its potential as an invasive pest.</title>
        <authorList>
            <person name="Cucini C."/>
            <person name="Boschi S."/>
            <person name="Funari R."/>
            <person name="Cardaioli E."/>
            <person name="Iannotti N."/>
            <person name="Marturano G."/>
            <person name="Paoli F."/>
            <person name="Bruttini M."/>
            <person name="Carapelli A."/>
            <person name="Frati F."/>
            <person name="Nardi F."/>
        </authorList>
    </citation>
    <scope>NUCLEOTIDE SEQUENCE [LARGE SCALE GENOMIC DNA]</scope>
    <source>
        <strain evidence="1">DMR45628</strain>
    </source>
</reference>
<proteinExistence type="predicted"/>
<organism evidence="1 2">
    <name type="scientific">Popillia japonica</name>
    <name type="common">Japanese beetle</name>
    <dbReference type="NCBI Taxonomy" id="7064"/>
    <lineage>
        <taxon>Eukaryota</taxon>
        <taxon>Metazoa</taxon>
        <taxon>Ecdysozoa</taxon>
        <taxon>Arthropoda</taxon>
        <taxon>Hexapoda</taxon>
        <taxon>Insecta</taxon>
        <taxon>Pterygota</taxon>
        <taxon>Neoptera</taxon>
        <taxon>Endopterygota</taxon>
        <taxon>Coleoptera</taxon>
        <taxon>Polyphaga</taxon>
        <taxon>Scarabaeiformia</taxon>
        <taxon>Scarabaeidae</taxon>
        <taxon>Rutelinae</taxon>
        <taxon>Popillia</taxon>
    </lineage>
</organism>
<dbReference type="SUPFAM" id="SSF57903">
    <property type="entry name" value="FYVE/PHD zinc finger"/>
    <property type="match status" value="1"/>
</dbReference>
<accession>A0AAW1M0U7</accession>
<dbReference type="CDD" id="cd15489">
    <property type="entry name" value="PHD_SF"/>
    <property type="match status" value="1"/>
</dbReference>
<evidence type="ECO:0000313" key="2">
    <source>
        <dbReference type="Proteomes" id="UP001458880"/>
    </source>
</evidence>
<dbReference type="EMBL" id="JASPKY010000080">
    <property type="protein sequence ID" value="KAK9738943.1"/>
    <property type="molecule type" value="Genomic_DNA"/>
</dbReference>
<name>A0AAW1M0U7_POPJA</name>
<sequence>MSSCANCGASNTKQKLSIQCDACRRDLHLSCVGLSESEVKFTRAKSRSINVVCNSCNGNMEQFRDLHSLIASIRDEFTASITRLRDDFSTQLSALRNGHSLPSAPSLTDFEEVVHEVVERQNRKSNILIFGVPEQSSALSATQRSEKDRTAVNGVFWATGSGGQFRIVKLVRLGRFVQSSTRPRPIKATLGAESEVHDLIRHAKHLKSQADFASTSLRYDRTPRQQKLYEQLRAQLNERVANGEQNLKIRFLDGSPKITQAKNYLKSLKQKTRLYT</sequence>
<keyword evidence="2" id="KW-1185">Reference proteome</keyword>
<dbReference type="InterPro" id="IPR011011">
    <property type="entry name" value="Znf_FYVE_PHD"/>
</dbReference>
<dbReference type="AlphaFoldDB" id="A0AAW1M0U7"/>
<dbReference type="PANTHER" id="PTHR37445:SF3">
    <property type="entry name" value="ZINC FINGER PHD-TYPE DOMAIN-CONTAINING PROTEIN"/>
    <property type="match status" value="1"/>
</dbReference>
<evidence type="ECO:0008006" key="3">
    <source>
        <dbReference type="Google" id="ProtNLM"/>
    </source>
</evidence>
<dbReference type="PANTHER" id="PTHR37445">
    <property type="entry name" value="PROTEIN CBG24663"/>
    <property type="match status" value="1"/>
</dbReference>
<evidence type="ECO:0000313" key="1">
    <source>
        <dbReference type="EMBL" id="KAK9738943.1"/>
    </source>
</evidence>
<comment type="caution">
    <text evidence="1">The sequence shown here is derived from an EMBL/GenBank/DDBJ whole genome shotgun (WGS) entry which is preliminary data.</text>
</comment>
<dbReference type="InterPro" id="IPR013083">
    <property type="entry name" value="Znf_RING/FYVE/PHD"/>
</dbReference>
<gene>
    <name evidence="1" type="ORF">QE152_g9394</name>
</gene>
<dbReference type="Gene3D" id="3.30.40.10">
    <property type="entry name" value="Zinc/RING finger domain, C3HC4 (zinc finger)"/>
    <property type="match status" value="1"/>
</dbReference>
<protein>
    <recommendedName>
        <fullName evidence="3">Zinc finger PHD-type domain-containing protein</fullName>
    </recommendedName>
</protein>